<evidence type="ECO:0000256" key="6">
    <source>
        <dbReference type="ARBA" id="ARBA00023163"/>
    </source>
</evidence>
<comment type="caution">
    <text evidence="9">The sequence shown here is derived from an EMBL/GenBank/DDBJ whole genome shotgun (WGS) entry which is preliminary data.</text>
</comment>
<reference evidence="9 10" key="1">
    <citation type="journal article" date="2020" name="Int. J. Syst. Evol. Microbiol.">
        <title>Novel acetic acid bacteria from cider fermentations: Acetobacter conturbans sp. nov. and Acetobacter fallax sp. nov.</title>
        <authorList>
            <person name="Sombolestani A.S."/>
            <person name="Cleenwerck I."/>
            <person name="Cnockaert M."/>
            <person name="Borremans W."/>
            <person name="Wieme A.D."/>
            <person name="De Vuyst L."/>
            <person name="Vandamme P."/>
        </authorList>
    </citation>
    <scope>NUCLEOTIDE SEQUENCE [LARGE SCALE GENOMIC DNA]</scope>
    <source>
        <strain evidence="9 10">LMG 30640</strain>
    </source>
</reference>
<comment type="similarity">
    <text evidence="1 8">Belongs to the bacterial histone-like protein family.</text>
</comment>
<dbReference type="SUPFAM" id="SSF47729">
    <property type="entry name" value="IHF-like DNA-binding proteins"/>
    <property type="match status" value="1"/>
</dbReference>
<dbReference type="SMART" id="SM00411">
    <property type="entry name" value="BHL"/>
    <property type="match status" value="1"/>
</dbReference>
<dbReference type="PRINTS" id="PR01727">
    <property type="entry name" value="DNABINDINGHU"/>
</dbReference>
<dbReference type="PROSITE" id="PS00045">
    <property type="entry name" value="HISTONE_LIKE"/>
    <property type="match status" value="1"/>
</dbReference>
<name>A0ABX0JMY8_9PROT</name>
<keyword evidence="4" id="KW-0805">Transcription regulation</keyword>
<dbReference type="InterPro" id="IPR005684">
    <property type="entry name" value="IHF_alpha"/>
</dbReference>
<evidence type="ECO:0000256" key="8">
    <source>
        <dbReference type="RuleBase" id="RU003939"/>
    </source>
</evidence>
<accession>A0ABX0JMY8</accession>
<dbReference type="Gene3D" id="4.10.520.10">
    <property type="entry name" value="IHF-like DNA-binding proteins"/>
    <property type="match status" value="1"/>
</dbReference>
<organism evidence="9 10">
    <name type="scientific">Acetobacter musti</name>
    <dbReference type="NCBI Taxonomy" id="864732"/>
    <lineage>
        <taxon>Bacteria</taxon>
        <taxon>Pseudomonadati</taxon>
        <taxon>Pseudomonadota</taxon>
        <taxon>Alphaproteobacteria</taxon>
        <taxon>Acetobacterales</taxon>
        <taxon>Acetobacteraceae</taxon>
        <taxon>Acetobacter</taxon>
    </lineage>
</organism>
<protein>
    <recommendedName>
        <fullName evidence="2">Integration host factor subunit alpha</fullName>
    </recommendedName>
</protein>
<dbReference type="InterPro" id="IPR010992">
    <property type="entry name" value="IHF-like_DNA-bd_dom_sf"/>
</dbReference>
<dbReference type="EMBL" id="WOTB01000001">
    <property type="protein sequence ID" value="NHN83210.1"/>
    <property type="molecule type" value="Genomic_DNA"/>
</dbReference>
<dbReference type="InterPro" id="IPR000119">
    <property type="entry name" value="Hist_DNA-bd"/>
</dbReference>
<keyword evidence="10" id="KW-1185">Reference proteome</keyword>
<evidence type="ECO:0000313" key="10">
    <source>
        <dbReference type="Proteomes" id="UP000635278"/>
    </source>
</evidence>
<keyword evidence="7" id="KW-0233">DNA recombination</keyword>
<dbReference type="RefSeq" id="WP_173581647.1">
    <property type="nucleotide sequence ID" value="NZ_WOTB01000001.1"/>
</dbReference>
<dbReference type="Pfam" id="PF00216">
    <property type="entry name" value="Bac_DNA_binding"/>
    <property type="match status" value="1"/>
</dbReference>
<proteinExistence type="inferred from homology"/>
<dbReference type="NCBIfam" id="NF001401">
    <property type="entry name" value="PRK00285.1"/>
    <property type="match status" value="1"/>
</dbReference>
<evidence type="ECO:0000256" key="2">
    <source>
        <dbReference type="ARBA" id="ARBA00018329"/>
    </source>
</evidence>
<evidence type="ECO:0000256" key="1">
    <source>
        <dbReference type="ARBA" id="ARBA00010529"/>
    </source>
</evidence>
<dbReference type="PANTHER" id="PTHR33175:SF2">
    <property type="entry name" value="INTEGRATION HOST FACTOR SUBUNIT ALPHA"/>
    <property type="match status" value="1"/>
</dbReference>
<keyword evidence="5" id="KW-0238">DNA-binding</keyword>
<dbReference type="PANTHER" id="PTHR33175">
    <property type="entry name" value="DNA-BINDING PROTEIN HU"/>
    <property type="match status" value="1"/>
</dbReference>
<dbReference type="CDD" id="cd13835">
    <property type="entry name" value="IHF_A"/>
    <property type="match status" value="1"/>
</dbReference>
<dbReference type="InterPro" id="IPR020816">
    <property type="entry name" value="Histone-like_DNA-bd_CS"/>
</dbReference>
<evidence type="ECO:0000256" key="5">
    <source>
        <dbReference type="ARBA" id="ARBA00023125"/>
    </source>
</evidence>
<gene>
    <name evidence="9" type="ORF">GOB93_00940</name>
</gene>
<evidence type="ECO:0000256" key="4">
    <source>
        <dbReference type="ARBA" id="ARBA00023015"/>
    </source>
</evidence>
<dbReference type="Proteomes" id="UP000635278">
    <property type="component" value="Unassembled WGS sequence"/>
</dbReference>
<keyword evidence="3" id="KW-0810">Translation regulation</keyword>
<sequence>MSTVTRAGLAEQIYTQVGLSRIESVAFLETVLETMARALESGDSVKISGFGTFMLRRKGRRSGRNPKTGMEIPILPRSVIVFRPSQILRARANGARE</sequence>
<evidence type="ECO:0000256" key="7">
    <source>
        <dbReference type="ARBA" id="ARBA00023172"/>
    </source>
</evidence>
<evidence type="ECO:0000256" key="3">
    <source>
        <dbReference type="ARBA" id="ARBA00022845"/>
    </source>
</evidence>
<evidence type="ECO:0000313" key="9">
    <source>
        <dbReference type="EMBL" id="NHN83210.1"/>
    </source>
</evidence>
<keyword evidence="6" id="KW-0804">Transcription</keyword>